<dbReference type="Gene3D" id="4.10.240.10">
    <property type="entry name" value="Zn(2)-C6 fungal-type DNA-binding domain"/>
    <property type="match status" value="1"/>
</dbReference>
<keyword evidence="4" id="KW-0805">Transcription regulation</keyword>
<evidence type="ECO:0000256" key="6">
    <source>
        <dbReference type="ARBA" id="ARBA00023163"/>
    </source>
</evidence>
<feature type="domain" description="Zn(2)-C6 fungal-type" evidence="10">
    <location>
        <begin position="54"/>
        <end position="84"/>
    </location>
</feature>
<dbReference type="eggNOG" id="ENOG502QTKQ">
    <property type="taxonomic scope" value="Eukaryota"/>
</dbReference>
<dbReference type="CDD" id="cd00067">
    <property type="entry name" value="GAL4"/>
    <property type="match status" value="1"/>
</dbReference>
<dbReference type="AlphaFoldDB" id="G8YDH3"/>
<dbReference type="SMART" id="SM00066">
    <property type="entry name" value="GAL4"/>
    <property type="match status" value="1"/>
</dbReference>
<dbReference type="InterPro" id="IPR036864">
    <property type="entry name" value="Zn2-C6_fun-type_DNA-bd_sf"/>
</dbReference>
<dbReference type="InterPro" id="IPR007219">
    <property type="entry name" value="XnlR_reg_dom"/>
</dbReference>
<evidence type="ECO:0000256" key="5">
    <source>
        <dbReference type="ARBA" id="ARBA00023125"/>
    </source>
</evidence>
<evidence type="ECO:0000259" key="10">
    <source>
        <dbReference type="PROSITE" id="PS50048"/>
    </source>
</evidence>
<evidence type="ECO:0000256" key="9">
    <source>
        <dbReference type="SAM" id="MobiDB-lite"/>
    </source>
</evidence>
<feature type="region of interest" description="Disordered" evidence="9">
    <location>
        <begin position="136"/>
        <end position="173"/>
    </location>
</feature>
<dbReference type="EMBL" id="FO082050">
    <property type="protein sequence ID" value="CCE83004.1"/>
    <property type="molecule type" value="Genomic_DNA"/>
</dbReference>
<evidence type="ECO:0000256" key="1">
    <source>
        <dbReference type="ARBA" id="ARBA00004123"/>
    </source>
</evidence>
<dbReference type="GO" id="GO:0000981">
    <property type="term" value="F:DNA-binding transcription factor activity, RNA polymerase II-specific"/>
    <property type="evidence" value="ECO:0007669"/>
    <property type="project" value="InterPro"/>
</dbReference>
<proteinExistence type="predicted"/>
<dbReference type="CDD" id="cd15485">
    <property type="entry name" value="ZIP_Cat8"/>
    <property type="match status" value="1"/>
</dbReference>
<dbReference type="GO" id="GO:0006351">
    <property type="term" value="P:DNA-templated transcription"/>
    <property type="evidence" value="ECO:0007669"/>
    <property type="project" value="InterPro"/>
</dbReference>
<dbReference type="Pfam" id="PF00172">
    <property type="entry name" value="Zn_clus"/>
    <property type="match status" value="1"/>
</dbReference>
<keyword evidence="8" id="KW-0175">Coiled coil</keyword>
<feature type="coiled-coil region" evidence="8">
    <location>
        <begin position="98"/>
        <end position="125"/>
    </location>
</feature>
<keyword evidence="3" id="KW-0862">Zinc</keyword>
<dbReference type="PROSITE" id="PS50048">
    <property type="entry name" value="ZN2_CY6_FUNGAL_2"/>
    <property type="match status" value="1"/>
</dbReference>
<dbReference type="Pfam" id="PF04082">
    <property type="entry name" value="Fungal_trans"/>
    <property type="match status" value="1"/>
</dbReference>
<sequence length="1032" mass="114587">MLVAPGTLIEEMSSGGDGIGLAEKVSHGVKGATSLTSTKTIKAPGTRAERTAQACDRCRAKKIKCDGELPSCSSCASVGIKCIVSDKLSRRAFPKGYTETLEERIRQLEAENKKLTGLLDLRDEQISTLNCSMASADDNYSSGPEVKKESPTAPSSILSKHQNHQYHKPDNGSHEQGCPCGCTNYLHSVHERPVSIVSSIYDCNTDKVSVSGSLNLSDEEDKNSLLSGDELFSVYSENVAAPNTDRTPFHYNSKQNYPAAGAFAAATAIARMQRKPDVSQHQTQNDGNKKQLLTSLVAMSIPRSTEETLFIPTFLSKLCQVYGYRSKQAVLSANALASLKETATDSCKQNLPHHLDEKMEKIRQMIMNKPTTLKLESTESIYLIKYLLEFPRSRIDFDQLITCYFQDWGNALPILNKNSFLKSYMKVLEVLESPSETLNYETTSYESIEKFGALLVLVLSLSLLSSKATYLNKMGNSNPKAVEEYNSRLKYYDILIHEFIKPNCMMTQFCSIQSLQILSLALEYCLFTGDISTCYELRGRAISMAQQLRSHRCPAAVLGIAAKDGDNVNLQNYMQGERRVLFWCIYCLDIYSSFSLGVPRLLKDFEIECAMPFSGKVDDDDENDNENILIVNNTKLSIVGKVSKLALSVMLYCKVLGSILDSIFYRFERVDEQTQASEHERELECWRRELPADLRFDLDINSSLSDDISVSADSNIWQKFSNPQMTLIFMYFHARILIYLTIVSKYGNHLNVGLSQKEQFLKGKENISTVVSSMSIIQQTATKILTALKFLNAACYVIPIPVNIVSEQSRFALLVAKGTLDYIKGGSLFQHSRSLLRETVAHLCNEGSYDVPGSLSKNTVKLLELAIPSILGINVNKVSLSSKKRHGLSQMPISKPAVTRNPLIVSKEKPQNRQFSPDDQDLTALPNNSGIDTAYISNKNPISSQNTVPNTALSQGLLLADGSSWTDENLESIDNILKFDPFKASLNSQFMLNEFAADGSLGLVPFLEMNNASDNDSTMTINNTSFGDYMSS</sequence>
<dbReference type="GO" id="GO:0003677">
    <property type="term" value="F:DNA binding"/>
    <property type="evidence" value="ECO:0007669"/>
    <property type="project" value="UniProtKB-KW"/>
</dbReference>
<reference evidence="11 12" key="1">
    <citation type="journal article" date="2012" name="G3 (Bethesda)">
        <title>Pichia sorbitophila, an interspecies yeast hybrid reveals early steps of genome resolution following polyploidization.</title>
        <authorList>
            <person name="Leh Louis V."/>
            <person name="Despons L."/>
            <person name="Friedrich A."/>
            <person name="Martin T."/>
            <person name="Durrens P."/>
            <person name="Casaregola S."/>
            <person name="Neuveglise C."/>
            <person name="Fairhead C."/>
            <person name="Marck C."/>
            <person name="Cruz J.A."/>
            <person name="Straub M.L."/>
            <person name="Kugler V."/>
            <person name="Sacerdot C."/>
            <person name="Uzunov Z."/>
            <person name="Thierry A."/>
            <person name="Weiss S."/>
            <person name="Bleykasten C."/>
            <person name="De Montigny J."/>
            <person name="Jacques N."/>
            <person name="Jung P."/>
            <person name="Lemaire M."/>
            <person name="Mallet S."/>
            <person name="Morel G."/>
            <person name="Richard G.F."/>
            <person name="Sarkar A."/>
            <person name="Savel G."/>
            <person name="Schacherer J."/>
            <person name="Seret M.L."/>
            <person name="Talla E."/>
            <person name="Samson G."/>
            <person name="Jubin C."/>
            <person name="Poulain J."/>
            <person name="Vacherie B."/>
            <person name="Barbe V."/>
            <person name="Pelletier E."/>
            <person name="Sherman D.J."/>
            <person name="Westhof E."/>
            <person name="Weissenbach J."/>
            <person name="Baret P.V."/>
            <person name="Wincker P."/>
            <person name="Gaillardin C."/>
            <person name="Dujon B."/>
            <person name="Souciet J.L."/>
        </authorList>
    </citation>
    <scope>NUCLEOTIDE SEQUENCE [LARGE SCALE GENOMIC DNA]</scope>
    <source>
        <strain evidence="12">ATCC MYA-4447 / BCRC 22081 / CBS 7064 / NBRC 10061 / NRRL Y-12695</strain>
    </source>
</reference>
<dbReference type="InterPro" id="IPR050987">
    <property type="entry name" value="AtrR-like"/>
</dbReference>
<keyword evidence="6" id="KW-0804">Transcription</keyword>
<dbReference type="PROSITE" id="PS00463">
    <property type="entry name" value="ZN2_CY6_FUNGAL_1"/>
    <property type="match status" value="1"/>
</dbReference>
<evidence type="ECO:0000256" key="8">
    <source>
        <dbReference type="SAM" id="Coils"/>
    </source>
</evidence>
<dbReference type="GO" id="GO:0008270">
    <property type="term" value="F:zinc ion binding"/>
    <property type="evidence" value="ECO:0007669"/>
    <property type="project" value="InterPro"/>
</dbReference>
<dbReference type="Proteomes" id="UP000005222">
    <property type="component" value="Chromosome J"/>
</dbReference>
<dbReference type="CDD" id="cd12148">
    <property type="entry name" value="fungal_TF_MHR"/>
    <property type="match status" value="1"/>
</dbReference>
<dbReference type="InParanoid" id="G8YDH3"/>
<gene>
    <name evidence="11" type="primary">Piso0_002777</name>
    <name evidence="11" type="ORF">GNLVRS01_PISO0J19347g</name>
</gene>
<evidence type="ECO:0000256" key="7">
    <source>
        <dbReference type="ARBA" id="ARBA00023242"/>
    </source>
</evidence>
<accession>G8YDH3</accession>
<dbReference type="SUPFAM" id="SSF57701">
    <property type="entry name" value="Zn2/Cys6 DNA-binding domain"/>
    <property type="match status" value="1"/>
</dbReference>
<dbReference type="FunFam" id="4.10.240.10:FF:000007">
    <property type="entry name" value="C6 transcription factor FacB"/>
    <property type="match status" value="1"/>
</dbReference>
<protein>
    <submittedName>
        <fullName evidence="11">Piso0_002777 protein</fullName>
    </submittedName>
</protein>
<keyword evidence="2" id="KW-0479">Metal-binding</keyword>
<dbReference type="SMART" id="SM00906">
    <property type="entry name" value="Fungal_trans"/>
    <property type="match status" value="1"/>
</dbReference>
<dbReference type="OrthoDB" id="1924787at2759"/>
<dbReference type="PANTHER" id="PTHR46910:SF12">
    <property type="entry name" value="REGULATORY PROTEIN CAT8"/>
    <property type="match status" value="1"/>
</dbReference>
<evidence type="ECO:0000256" key="4">
    <source>
        <dbReference type="ARBA" id="ARBA00023015"/>
    </source>
</evidence>
<keyword evidence="12" id="KW-1185">Reference proteome</keyword>
<dbReference type="FunCoup" id="G8YDH3">
    <property type="interactions" value="367"/>
</dbReference>
<dbReference type="HOGENOM" id="CLU_004300_0_0_1"/>
<dbReference type="GO" id="GO:0005634">
    <property type="term" value="C:nucleus"/>
    <property type="evidence" value="ECO:0007669"/>
    <property type="project" value="UniProtKB-SubCell"/>
</dbReference>
<dbReference type="PANTHER" id="PTHR46910">
    <property type="entry name" value="TRANSCRIPTION FACTOR PDR1"/>
    <property type="match status" value="1"/>
</dbReference>
<evidence type="ECO:0000256" key="2">
    <source>
        <dbReference type="ARBA" id="ARBA00022723"/>
    </source>
</evidence>
<name>G8YDH3_PICSO</name>
<comment type="subcellular location">
    <subcellularLocation>
        <location evidence="1">Nucleus</location>
    </subcellularLocation>
</comment>
<dbReference type="STRING" id="559304.G8YDH3"/>
<keyword evidence="5" id="KW-0238">DNA-binding</keyword>
<evidence type="ECO:0000313" key="12">
    <source>
        <dbReference type="Proteomes" id="UP000005222"/>
    </source>
</evidence>
<evidence type="ECO:0000313" key="11">
    <source>
        <dbReference type="EMBL" id="CCE83004.1"/>
    </source>
</evidence>
<dbReference type="InterPro" id="IPR001138">
    <property type="entry name" value="Zn2Cys6_DnaBD"/>
</dbReference>
<organism evidence="11 12">
    <name type="scientific">Pichia sorbitophila (strain ATCC MYA-4447 / BCRC 22081 / CBS 7064 / NBRC 10061 / NRRL Y-12695)</name>
    <name type="common">Hybrid yeast</name>
    <dbReference type="NCBI Taxonomy" id="559304"/>
    <lineage>
        <taxon>Eukaryota</taxon>
        <taxon>Fungi</taxon>
        <taxon>Dikarya</taxon>
        <taxon>Ascomycota</taxon>
        <taxon>Saccharomycotina</taxon>
        <taxon>Pichiomycetes</taxon>
        <taxon>Debaryomycetaceae</taxon>
        <taxon>Millerozyma</taxon>
    </lineage>
</organism>
<keyword evidence="7" id="KW-0539">Nucleus</keyword>
<evidence type="ECO:0000256" key="3">
    <source>
        <dbReference type="ARBA" id="ARBA00022833"/>
    </source>
</evidence>